<accession>A0A212KKF8</accession>
<feature type="chain" id="PRO_5012804084" description="DUF4142 domain-containing protein" evidence="1">
    <location>
        <begin position="22"/>
        <end position="168"/>
    </location>
</feature>
<dbReference type="AlphaFoldDB" id="A0A212KKF8"/>
<protein>
    <recommendedName>
        <fullName evidence="2">DUF4142 domain-containing protein</fullName>
    </recommendedName>
</protein>
<dbReference type="InterPro" id="IPR012347">
    <property type="entry name" value="Ferritin-like"/>
</dbReference>
<keyword evidence="1" id="KW-0732">Signal</keyword>
<dbReference type="InterPro" id="IPR025419">
    <property type="entry name" value="DUF4142"/>
</dbReference>
<dbReference type="EMBL" id="FLUO01000002">
    <property type="protein sequence ID" value="SBW12193.1"/>
    <property type="molecule type" value="Genomic_DNA"/>
</dbReference>
<dbReference type="PANTHER" id="PTHR38593:SF1">
    <property type="entry name" value="BLR2558 PROTEIN"/>
    <property type="match status" value="1"/>
</dbReference>
<feature type="domain" description="DUF4142" evidence="2">
    <location>
        <begin position="24"/>
        <end position="159"/>
    </location>
</feature>
<organism evidence="3">
    <name type="scientific">uncultured Alphaproteobacteria bacterium</name>
    <dbReference type="NCBI Taxonomy" id="91750"/>
    <lineage>
        <taxon>Bacteria</taxon>
        <taxon>Pseudomonadati</taxon>
        <taxon>Pseudomonadota</taxon>
        <taxon>Alphaproteobacteria</taxon>
        <taxon>environmental samples</taxon>
    </lineage>
</organism>
<dbReference type="Pfam" id="PF13628">
    <property type="entry name" value="DUF4142"/>
    <property type="match status" value="1"/>
</dbReference>
<name>A0A212KKF8_9PROT</name>
<reference evidence="3" key="1">
    <citation type="submission" date="2016-04" db="EMBL/GenBank/DDBJ databases">
        <authorList>
            <person name="Evans L.H."/>
            <person name="Alamgir A."/>
            <person name="Owens N."/>
            <person name="Weber N.D."/>
            <person name="Virtaneva K."/>
            <person name="Barbian K."/>
            <person name="Babar A."/>
            <person name="Rosenke K."/>
        </authorList>
    </citation>
    <scope>NUCLEOTIDE SEQUENCE</scope>
    <source>
        <strain evidence="3">86</strain>
    </source>
</reference>
<feature type="signal peptide" evidence="1">
    <location>
        <begin position="1"/>
        <end position="21"/>
    </location>
</feature>
<proteinExistence type="predicted"/>
<evidence type="ECO:0000313" key="3">
    <source>
        <dbReference type="EMBL" id="SBW12193.1"/>
    </source>
</evidence>
<gene>
    <name evidence="3" type="ORF">KL86APRO_20489</name>
</gene>
<evidence type="ECO:0000256" key="1">
    <source>
        <dbReference type="SAM" id="SignalP"/>
    </source>
</evidence>
<evidence type="ECO:0000259" key="2">
    <source>
        <dbReference type="Pfam" id="PF13628"/>
    </source>
</evidence>
<dbReference type="PANTHER" id="PTHR38593">
    <property type="entry name" value="BLR2558 PROTEIN"/>
    <property type="match status" value="1"/>
</dbReference>
<dbReference type="Gene3D" id="1.20.1260.10">
    <property type="match status" value="1"/>
</dbReference>
<sequence length="168" mass="18437">MKRFTVLTAAFLAVSAAPAFAAMSDQEFVTKAAISGKYEFQSGLFATTASPDSRVKAFAKRMVVDHTDLNARLNAIAQRENLAVPYALDTTHDDMIHKLEAAELQSDGHAQQLYVTQQKTAHDATVALFERYAAEGTNVRLKSFAEAALPVLREHRRTITPLAQMAAR</sequence>